<protein>
    <recommendedName>
        <fullName evidence="3">EamA domain-containing protein</fullName>
    </recommendedName>
</protein>
<feature type="domain" description="EamA" evidence="3">
    <location>
        <begin position="32"/>
        <end position="161"/>
    </location>
</feature>
<feature type="transmembrane region" description="Helical" evidence="2">
    <location>
        <begin position="32"/>
        <end position="51"/>
    </location>
</feature>
<feature type="transmembrane region" description="Helical" evidence="2">
    <location>
        <begin position="93"/>
        <end position="112"/>
    </location>
</feature>
<keyword evidence="5" id="KW-1185">Reference proteome</keyword>
<comment type="caution">
    <text evidence="4">The sequence shown here is derived from an EMBL/GenBank/DDBJ whole genome shotgun (WGS) entry which is preliminary data.</text>
</comment>
<dbReference type="HOGENOM" id="CLU_1523151_0_0_9"/>
<dbReference type="InterPro" id="IPR037185">
    <property type="entry name" value="EmrE-like"/>
</dbReference>
<sequence length="176" mass="18433">MRYKKSELIAVVVTLAGIGLFFVDQLSPGNMLGNLIALLSGVTMGVMYLFSHKLPDEESSMSSVLLGQTVAAVIGVSFTFFHPTPVTLDTVGAILVLGVVQLGVPYVLYAIAVRNCPALSCSLIGMIEPLLNPVWVFLFVGEKPGFFALLGGAVVLVTVAVWSVMSARGAASQSAA</sequence>
<dbReference type="EMBL" id="ADLN01000127">
    <property type="protein sequence ID" value="EHI57063.1"/>
    <property type="molecule type" value="Genomic_DNA"/>
</dbReference>
<proteinExistence type="inferred from homology"/>
<dbReference type="PATRIC" id="fig|742737.3.peg.4955"/>
<keyword evidence="2" id="KW-0812">Transmembrane</keyword>
<evidence type="ECO:0000256" key="1">
    <source>
        <dbReference type="ARBA" id="ARBA00007362"/>
    </source>
</evidence>
<gene>
    <name evidence="4" type="ORF">HMPREF9473_04970</name>
</gene>
<dbReference type="Pfam" id="PF00892">
    <property type="entry name" value="EamA"/>
    <property type="match status" value="1"/>
</dbReference>
<dbReference type="InterPro" id="IPR000620">
    <property type="entry name" value="EamA_dom"/>
</dbReference>
<evidence type="ECO:0000313" key="4">
    <source>
        <dbReference type="EMBL" id="EHI57063.1"/>
    </source>
</evidence>
<name>G5IN92_9FIRM</name>
<feature type="transmembrane region" description="Helical" evidence="2">
    <location>
        <begin position="7"/>
        <end position="26"/>
    </location>
</feature>
<comment type="similarity">
    <text evidence="1">Belongs to the EamA transporter family.</text>
</comment>
<evidence type="ECO:0000313" key="5">
    <source>
        <dbReference type="Proteomes" id="UP000005384"/>
    </source>
</evidence>
<dbReference type="AlphaFoldDB" id="G5IN92"/>
<dbReference type="SUPFAM" id="SSF103481">
    <property type="entry name" value="Multidrug resistance efflux transporter EmrE"/>
    <property type="match status" value="1"/>
</dbReference>
<organism evidence="4 5">
    <name type="scientific">Hungatella hathewayi WAL-18680</name>
    <dbReference type="NCBI Taxonomy" id="742737"/>
    <lineage>
        <taxon>Bacteria</taxon>
        <taxon>Bacillati</taxon>
        <taxon>Bacillota</taxon>
        <taxon>Clostridia</taxon>
        <taxon>Lachnospirales</taxon>
        <taxon>Lachnospiraceae</taxon>
        <taxon>Hungatella</taxon>
    </lineage>
</organism>
<feature type="transmembrane region" description="Helical" evidence="2">
    <location>
        <begin position="63"/>
        <end position="81"/>
    </location>
</feature>
<feature type="transmembrane region" description="Helical" evidence="2">
    <location>
        <begin position="119"/>
        <end position="140"/>
    </location>
</feature>
<evidence type="ECO:0000256" key="2">
    <source>
        <dbReference type="SAM" id="Phobius"/>
    </source>
</evidence>
<dbReference type="RefSeq" id="WP_006782958.1">
    <property type="nucleotide sequence ID" value="NZ_JH379030.1"/>
</dbReference>
<keyword evidence="2" id="KW-0472">Membrane</keyword>
<reference evidence="4 5" key="1">
    <citation type="submission" date="2011-08" db="EMBL/GenBank/DDBJ databases">
        <title>The Genome Sequence of Clostridium hathewayi WAL-18680.</title>
        <authorList>
            <consortium name="The Broad Institute Genome Sequencing Platform"/>
            <person name="Earl A."/>
            <person name="Ward D."/>
            <person name="Feldgarden M."/>
            <person name="Gevers D."/>
            <person name="Finegold S.M."/>
            <person name="Summanen P.H."/>
            <person name="Molitoris D.R."/>
            <person name="Song M."/>
            <person name="Daigneault M."/>
            <person name="Allen-Vercoe E."/>
            <person name="Young S.K."/>
            <person name="Zeng Q."/>
            <person name="Gargeya S."/>
            <person name="Fitzgerald M."/>
            <person name="Haas B."/>
            <person name="Abouelleil A."/>
            <person name="Alvarado L."/>
            <person name="Arachchi H.M."/>
            <person name="Berlin A."/>
            <person name="Brown A."/>
            <person name="Chapman S.B."/>
            <person name="Chen Z."/>
            <person name="Dunbar C."/>
            <person name="Freedman E."/>
            <person name="Gearin G."/>
            <person name="Gellesch M."/>
            <person name="Goldberg J."/>
            <person name="Griggs A."/>
            <person name="Gujja S."/>
            <person name="Heiman D."/>
            <person name="Howarth C."/>
            <person name="Larson L."/>
            <person name="Lui A."/>
            <person name="MacDonald P.J.P."/>
            <person name="Montmayeur A."/>
            <person name="Murphy C."/>
            <person name="Neiman D."/>
            <person name="Pearson M."/>
            <person name="Priest M."/>
            <person name="Roberts A."/>
            <person name="Saif S."/>
            <person name="Shea T."/>
            <person name="Shenoy N."/>
            <person name="Sisk P."/>
            <person name="Stolte C."/>
            <person name="Sykes S."/>
            <person name="Wortman J."/>
            <person name="Nusbaum C."/>
            <person name="Birren B."/>
        </authorList>
    </citation>
    <scope>NUCLEOTIDE SEQUENCE [LARGE SCALE GENOMIC DNA]</scope>
    <source>
        <strain evidence="4 5">WAL-18680</strain>
    </source>
</reference>
<evidence type="ECO:0000259" key="3">
    <source>
        <dbReference type="Pfam" id="PF00892"/>
    </source>
</evidence>
<feature type="transmembrane region" description="Helical" evidence="2">
    <location>
        <begin position="146"/>
        <end position="165"/>
    </location>
</feature>
<keyword evidence="2" id="KW-1133">Transmembrane helix</keyword>
<dbReference type="Proteomes" id="UP000005384">
    <property type="component" value="Unassembled WGS sequence"/>
</dbReference>
<accession>G5IN92</accession>
<dbReference type="GO" id="GO:0016020">
    <property type="term" value="C:membrane"/>
    <property type="evidence" value="ECO:0007669"/>
    <property type="project" value="InterPro"/>
</dbReference>